<name>A0A8X6I5J8_9ARAC</name>
<gene>
    <name evidence="1" type="ORF">TNIN_449651</name>
</gene>
<reference evidence="1" key="1">
    <citation type="submission" date="2020-08" db="EMBL/GenBank/DDBJ databases">
        <title>Multicomponent nature underlies the extraordinary mechanical properties of spider dragline silk.</title>
        <authorList>
            <person name="Kono N."/>
            <person name="Nakamura H."/>
            <person name="Mori M."/>
            <person name="Yoshida Y."/>
            <person name="Ohtoshi R."/>
            <person name="Malay A.D."/>
            <person name="Moran D.A.P."/>
            <person name="Tomita M."/>
            <person name="Numata K."/>
            <person name="Arakawa K."/>
        </authorList>
    </citation>
    <scope>NUCLEOTIDE SEQUENCE</scope>
</reference>
<evidence type="ECO:0000313" key="1">
    <source>
        <dbReference type="EMBL" id="GFS31668.1"/>
    </source>
</evidence>
<evidence type="ECO:0000313" key="2">
    <source>
        <dbReference type="Proteomes" id="UP000886998"/>
    </source>
</evidence>
<accession>A0A8X6I5J8</accession>
<dbReference type="Proteomes" id="UP000886998">
    <property type="component" value="Unassembled WGS sequence"/>
</dbReference>
<dbReference type="PANTHER" id="PTHR38681">
    <property type="entry name" value="RETROVIRUS-RELATED POL POLYPROTEIN FROM TRANSPOSON 412-LIKE PROTEIN-RELATED"/>
    <property type="match status" value="1"/>
</dbReference>
<sequence length="131" mass="14767">MKVHRNTKSSLGTFILPFARFKFLFHPPSVGSRQPVLQKFPANPKAKPEQRLQANGVVEKLDRQLKAAIMCLAAKKRTEVLPAILFEIHVSVKEDISASPAGMVFGFSVPLFRQLFSEERPCYRRRLSSSA</sequence>
<dbReference type="PANTHER" id="PTHR38681:SF1">
    <property type="entry name" value="RETROVIRUS-RELATED POL POLYPROTEIN FROM TRANSPOSON 412-LIKE PROTEIN"/>
    <property type="match status" value="1"/>
</dbReference>
<dbReference type="AlphaFoldDB" id="A0A8X6I5J8"/>
<dbReference type="EMBL" id="BMAV01024262">
    <property type="protein sequence ID" value="GFS31668.1"/>
    <property type="molecule type" value="Genomic_DNA"/>
</dbReference>
<organism evidence="1 2">
    <name type="scientific">Trichonephila inaurata madagascariensis</name>
    <dbReference type="NCBI Taxonomy" id="2747483"/>
    <lineage>
        <taxon>Eukaryota</taxon>
        <taxon>Metazoa</taxon>
        <taxon>Ecdysozoa</taxon>
        <taxon>Arthropoda</taxon>
        <taxon>Chelicerata</taxon>
        <taxon>Arachnida</taxon>
        <taxon>Araneae</taxon>
        <taxon>Araneomorphae</taxon>
        <taxon>Entelegynae</taxon>
        <taxon>Araneoidea</taxon>
        <taxon>Nephilidae</taxon>
        <taxon>Trichonephila</taxon>
        <taxon>Trichonephila inaurata</taxon>
    </lineage>
</organism>
<proteinExistence type="predicted"/>
<comment type="caution">
    <text evidence="1">The sequence shown here is derived from an EMBL/GenBank/DDBJ whole genome shotgun (WGS) entry which is preliminary data.</text>
</comment>
<keyword evidence="2" id="KW-1185">Reference proteome</keyword>
<protein>
    <submittedName>
        <fullName evidence="1">Uncharacterized protein</fullName>
    </submittedName>
</protein>